<gene>
    <name evidence="1" type="ORF">ERS852411_03872</name>
</gene>
<evidence type="ECO:0000313" key="1">
    <source>
        <dbReference type="EMBL" id="CUQ01467.1"/>
    </source>
</evidence>
<evidence type="ECO:0000313" key="2">
    <source>
        <dbReference type="Proteomes" id="UP000095746"/>
    </source>
</evidence>
<proteinExistence type="predicted"/>
<reference evidence="1 2" key="1">
    <citation type="submission" date="2015-09" db="EMBL/GenBank/DDBJ databases">
        <authorList>
            <consortium name="Pathogen Informatics"/>
        </authorList>
    </citation>
    <scope>NUCLEOTIDE SEQUENCE [LARGE SCALE GENOMIC DNA]</scope>
    <source>
        <strain evidence="1 2">2789STDY5608854</strain>
    </source>
</reference>
<accession>A0A174T033</accession>
<name>A0A174T033_FLAPL</name>
<organism evidence="1 2">
    <name type="scientific">Flavonifractor plautii</name>
    <name type="common">Fusobacterium plautii</name>
    <dbReference type="NCBI Taxonomy" id="292800"/>
    <lineage>
        <taxon>Bacteria</taxon>
        <taxon>Bacillati</taxon>
        <taxon>Bacillota</taxon>
        <taxon>Clostridia</taxon>
        <taxon>Eubacteriales</taxon>
        <taxon>Oscillospiraceae</taxon>
        <taxon>Flavonifractor</taxon>
    </lineage>
</organism>
<dbReference type="AlphaFoldDB" id="A0A174T033"/>
<sequence>MAAIFLASSGSFLVSPFSKRVFSSSRIWPGFRTAALAVASGPTTSAAMMTSRPNSSLRRLATGARLNLGSGPSLGLPRWEQAITAAFCSSRYWMVGRAATMRLSSVMAPVALSWGTLKSQRSRTFLPATSISFTVFLL</sequence>
<protein>
    <submittedName>
        <fullName evidence="1">Uncharacterized protein</fullName>
    </submittedName>
</protein>
<dbReference type="EMBL" id="CYZT01000620">
    <property type="protein sequence ID" value="CUQ01467.1"/>
    <property type="molecule type" value="Genomic_DNA"/>
</dbReference>
<dbReference type="Proteomes" id="UP000095746">
    <property type="component" value="Unassembled WGS sequence"/>
</dbReference>